<dbReference type="PANTHER" id="PTHR12117">
    <property type="entry name" value="HISTONE ACETYLTRANSFERASE COMPLEX"/>
    <property type="match status" value="1"/>
</dbReference>
<dbReference type="HOGENOM" id="CLU_078769_0_0_3"/>
<dbReference type="Gene3D" id="2.60.120.620">
    <property type="entry name" value="q2cbj1_9rhob like domain"/>
    <property type="match status" value="1"/>
</dbReference>
<dbReference type="eggNOG" id="COG3751">
    <property type="taxonomic scope" value="Bacteria"/>
</dbReference>
<dbReference type="KEGG" id="cyj:Cyan7822_1961"/>
<organism evidence="2 3">
    <name type="scientific">Gloeothece verrucosa (strain PCC 7822)</name>
    <name type="common">Cyanothece sp. (strain PCC 7822)</name>
    <dbReference type="NCBI Taxonomy" id="497965"/>
    <lineage>
        <taxon>Bacteria</taxon>
        <taxon>Bacillati</taxon>
        <taxon>Cyanobacteriota</taxon>
        <taxon>Cyanophyceae</taxon>
        <taxon>Oscillatoriophycideae</taxon>
        <taxon>Chroococcales</taxon>
        <taxon>Aphanothecaceae</taxon>
        <taxon>Gloeothece</taxon>
        <taxon>Gloeothece verrucosa</taxon>
    </lineage>
</organism>
<evidence type="ECO:0000259" key="1">
    <source>
        <dbReference type="Pfam" id="PF13640"/>
    </source>
</evidence>
<name>E0UBK0_GLOV7</name>
<protein>
    <submittedName>
        <fullName evidence="2">Proline hydroxylase-like protein</fullName>
    </submittedName>
</protein>
<dbReference type="RefSeq" id="WP_013322050.1">
    <property type="nucleotide sequence ID" value="NC_014501.1"/>
</dbReference>
<keyword evidence="3" id="KW-1185">Reference proteome</keyword>
<gene>
    <name evidence="2" type="ordered locus">Cyan7822_1961</name>
</gene>
<dbReference type="InterPro" id="IPR051842">
    <property type="entry name" value="uS12_prolyl_hydroxylase"/>
</dbReference>
<dbReference type="Proteomes" id="UP000008206">
    <property type="component" value="Chromosome"/>
</dbReference>
<dbReference type="PANTHER" id="PTHR12117:SF0">
    <property type="entry name" value="PROLYL 3-HYDROXYLASE OGFOD1"/>
    <property type="match status" value="1"/>
</dbReference>
<reference evidence="3" key="1">
    <citation type="journal article" date="2011" name="MBio">
        <title>Novel metabolic attributes of the genus Cyanothece, comprising a group of unicellular nitrogen-fixing Cyanobacteria.</title>
        <authorList>
            <person name="Bandyopadhyay A."/>
            <person name="Elvitigala T."/>
            <person name="Welsh E."/>
            <person name="Stockel J."/>
            <person name="Liberton M."/>
            <person name="Min H."/>
            <person name="Sherman L.A."/>
            <person name="Pakrasi H.B."/>
        </authorList>
    </citation>
    <scope>NUCLEOTIDE SEQUENCE [LARGE SCALE GENOMIC DNA]</scope>
    <source>
        <strain evidence="3">PCC 7822</strain>
    </source>
</reference>
<dbReference type="AlphaFoldDB" id="E0UBK0"/>
<feature type="domain" description="Prolyl 4-hydroxylase alpha subunit Fe(2+) 2OG dioxygenase" evidence="1">
    <location>
        <begin position="117"/>
        <end position="215"/>
    </location>
</feature>
<evidence type="ECO:0000313" key="3">
    <source>
        <dbReference type="Proteomes" id="UP000008206"/>
    </source>
</evidence>
<dbReference type="EMBL" id="CP002198">
    <property type="protein sequence ID" value="ADN13944.1"/>
    <property type="molecule type" value="Genomic_DNA"/>
</dbReference>
<accession>E0UBK0</accession>
<sequence length="317" mass="37403">MLINKALQDKISIYRKQFEEGKPFKHVVIDNFFDPDVAQTLLQEFPLFDPQKAISETGTLGGKSVHENLGEISINYQILAEHLGSTAFLDCISQLTGIEKLINDETFYGGGTHENLNGQELDPHVDFNLDERRWYHRRLNVIIFLNKEWEESWGGCLELHSNPREPDENQITALLPLFNRCVIFETNEYSWHGFTKIQLPAEKQHLSRKSISIYLYTKERPEDELAPPHTTFYIHRPLPPHIQPGKVLTQEDYQEIKVLLKRRDDLIHFYQKKELENSSELENIKMQIKRYLALKHQNLWKLWHLWIKLKKSSFPLF</sequence>
<dbReference type="STRING" id="497965.Cyan7822_1961"/>
<evidence type="ECO:0000313" key="2">
    <source>
        <dbReference type="EMBL" id="ADN13944.1"/>
    </source>
</evidence>
<dbReference type="InterPro" id="IPR044862">
    <property type="entry name" value="Pro_4_hyd_alph_FE2OG_OXY"/>
</dbReference>
<dbReference type="Pfam" id="PF13640">
    <property type="entry name" value="2OG-FeII_Oxy_3"/>
    <property type="match status" value="1"/>
</dbReference>
<proteinExistence type="predicted"/>
<dbReference type="OrthoDB" id="9783171at2"/>